<dbReference type="PANTHER" id="PTHR23323:SF26">
    <property type="entry name" value="VACUOLAR PROTEIN SORTING-ASSOCIATED PROTEIN 18 HOMOLOG"/>
    <property type="match status" value="1"/>
</dbReference>
<dbReference type="GO" id="GO:0008270">
    <property type="term" value="F:zinc ion binding"/>
    <property type="evidence" value="ECO:0007669"/>
    <property type="project" value="UniProtKB-KW"/>
</dbReference>
<dbReference type="GO" id="GO:0005768">
    <property type="term" value="C:endosome"/>
    <property type="evidence" value="ECO:0007669"/>
    <property type="project" value="TreeGrafter"/>
</dbReference>
<dbReference type="PANTHER" id="PTHR23323">
    <property type="entry name" value="VACUOLAR PROTEIN SORTING-ASSOCIATED PROTEIN"/>
    <property type="match status" value="1"/>
</dbReference>
<dbReference type="GO" id="GO:0030897">
    <property type="term" value="C:HOPS complex"/>
    <property type="evidence" value="ECO:0007669"/>
    <property type="project" value="TreeGrafter"/>
</dbReference>
<dbReference type="GO" id="GO:0007032">
    <property type="term" value="P:endosome organization"/>
    <property type="evidence" value="ECO:0007669"/>
    <property type="project" value="TreeGrafter"/>
</dbReference>
<dbReference type="AlphaFoldDB" id="A0A6V7NW89"/>
<evidence type="ECO:0000256" key="3">
    <source>
        <dbReference type="ARBA" id="ARBA00022833"/>
    </source>
</evidence>
<dbReference type="Pfam" id="PF05131">
    <property type="entry name" value="Pep3_Vps18"/>
    <property type="match status" value="1"/>
</dbReference>
<dbReference type="GO" id="GO:0048284">
    <property type="term" value="P:organelle fusion"/>
    <property type="evidence" value="ECO:0007669"/>
    <property type="project" value="TreeGrafter"/>
</dbReference>
<evidence type="ECO:0000256" key="1">
    <source>
        <dbReference type="ARBA" id="ARBA00022723"/>
    </source>
</evidence>
<feature type="domain" description="Pep3/Vps18 beta-propeller" evidence="4">
    <location>
        <begin position="26"/>
        <end position="126"/>
    </location>
</feature>
<dbReference type="EMBL" id="LR862142">
    <property type="protein sequence ID" value="CAD1822862.1"/>
    <property type="molecule type" value="Genomic_DNA"/>
</dbReference>
<dbReference type="GO" id="GO:0007033">
    <property type="term" value="P:vacuole organization"/>
    <property type="evidence" value="ECO:0007669"/>
    <property type="project" value="TreeGrafter"/>
</dbReference>
<accession>A0A6V7NW89</accession>
<proteinExistence type="predicted"/>
<dbReference type="GO" id="GO:0006904">
    <property type="term" value="P:vesicle docking involved in exocytosis"/>
    <property type="evidence" value="ECO:0007669"/>
    <property type="project" value="TreeGrafter"/>
</dbReference>
<dbReference type="GO" id="GO:0030674">
    <property type="term" value="F:protein-macromolecule adaptor activity"/>
    <property type="evidence" value="ECO:0007669"/>
    <property type="project" value="TreeGrafter"/>
</dbReference>
<evidence type="ECO:0000259" key="4">
    <source>
        <dbReference type="Pfam" id="PF05131"/>
    </source>
</evidence>
<sequence>MFHESCFCWKVEFSICHVLIVNYFLSASTKEVILGTENGQIYETAVDEVEKREKYVKQLFELTELREAITGLQQMETASVGNATRYYVMAVTPTRLYSFTGIGSLEVVFASYFDRAIHFMELPGEIPNR</sequence>
<reference evidence="5" key="1">
    <citation type="submission" date="2020-07" db="EMBL/GenBank/DDBJ databases">
        <authorList>
            <person name="Lin J."/>
        </authorList>
    </citation>
    <scope>NUCLEOTIDE SEQUENCE</scope>
</reference>
<evidence type="ECO:0000256" key="2">
    <source>
        <dbReference type="ARBA" id="ARBA00022771"/>
    </source>
</evidence>
<protein>
    <recommendedName>
        <fullName evidence="4">Pep3/Vps18 beta-propeller domain-containing protein</fullName>
    </recommendedName>
</protein>
<organism evidence="5">
    <name type="scientific">Ananas comosus var. bracteatus</name>
    <name type="common">red pineapple</name>
    <dbReference type="NCBI Taxonomy" id="296719"/>
    <lineage>
        <taxon>Eukaryota</taxon>
        <taxon>Viridiplantae</taxon>
        <taxon>Streptophyta</taxon>
        <taxon>Embryophyta</taxon>
        <taxon>Tracheophyta</taxon>
        <taxon>Spermatophyta</taxon>
        <taxon>Magnoliopsida</taxon>
        <taxon>Liliopsida</taxon>
        <taxon>Poales</taxon>
        <taxon>Bromeliaceae</taxon>
        <taxon>Bromelioideae</taxon>
        <taxon>Ananas</taxon>
    </lineage>
</organism>
<gene>
    <name evidence="5" type="ORF">CB5_LOCUS6073</name>
</gene>
<name>A0A6V7NW89_ANACO</name>
<keyword evidence="2" id="KW-0863">Zinc-finger</keyword>
<keyword evidence="3" id="KW-0862">Zinc</keyword>
<dbReference type="InterPro" id="IPR007810">
    <property type="entry name" value="Pep3/Vps18_beta-prop"/>
</dbReference>
<evidence type="ECO:0000313" key="5">
    <source>
        <dbReference type="EMBL" id="CAD1822862.1"/>
    </source>
</evidence>
<keyword evidence="1" id="KW-0479">Metal-binding</keyword>